<dbReference type="Proteomes" id="UP000472277">
    <property type="component" value="Chromosome 16"/>
</dbReference>
<organism evidence="8 9">
    <name type="scientific">Salmo trutta</name>
    <name type="common">Brown trout</name>
    <dbReference type="NCBI Taxonomy" id="8032"/>
    <lineage>
        <taxon>Eukaryota</taxon>
        <taxon>Metazoa</taxon>
        <taxon>Chordata</taxon>
        <taxon>Craniata</taxon>
        <taxon>Vertebrata</taxon>
        <taxon>Euteleostomi</taxon>
        <taxon>Actinopterygii</taxon>
        <taxon>Neopterygii</taxon>
        <taxon>Teleostei</taxon>
        <taxon>Protacanthopterygii</taxon>
        <taxon>Salmoniformes</taxon>
        <taxon>Salmonidae</taxon>
        <taxon>Salmoninae</taxon>
        <taxon>Salmo</taxon>
    </lineage>
</organism>
<dbReference type="Pfam" id="PF03348">
    <property type="entry name" value="Serinc"/>
    <property type="match status" value="1"/>
</dbReference>
<dbReference type="InterPro" id="IPR005016">
    <property type="entry name" value="TDE1/TMS"/>
</dbReference>
<feature type="transmembrane region" description="Helical" evidence="7">
    <location>
        <begin position="265"/>
        <end position="283"/>
    </location>
</feature>
<feature type="transmembrane region" description="Helical" evidence="7">
    <location>
        <begin position="338"/>
        <end position="356"/>
    </location>
</feature>
<proteinExistence type="inferred from homology"/>
<feature type="transmembrane region" description="Helical" evidence="7">
    <location>
        <begin position="197"/>
        <end position="223"/>
    </location>
</feature>
<accession>A0A674BN77</accession>
<evidence type="ECO:0000256" key="7">
    <source>
        <dbReference type="SAM" id="Phobius"/>
    </source>
</evidence>
<protein>
    <submittedName>
        <fullName evidence="8">Serine incorporator 3-like</fullName>
    </submittedName>
</protein>
<dbReference type="GeneTree" id="ENSGT01030000234623"/>
<gene>
    <name evidence="8" type="primary">LOC115150128</name>
</gene>
<evidence type="ECO:0000313" key="8">
    <source>
        <dbReference type="Ensembl" id="ENSSTUP00000072476.1"/>
    </source>
</evidence>
<comment type="similarity">
    <text evidence="2">Belongs to the TDE1 family.</text>
</comment>
<evidence type="ECO:0000256" key="2">
    <source>
        <dbReference type="ARBA" id="ARBA00006665"/>
    </source>
</evidence>
<keyword evidence="3 7" id="KW-0812">Transmembrane</keyword>
<feature type="transmembrane region" description="Helical" evidence="7">
    <location>
        <begin position="127"/>
        <end position="147"/>
    </location>
</feature>
<feature type="region of interest" description="Disordered" evidence="6">
    <location>
        <begin position="378"/>
        <end position="400"/>
    </location>
</feature>
<reference evidence="8" key="1">
    <citation type="submission" date="2025-08" db="UniProtKB">
        <authorList>
            <consortium name="Ensembl"/>
        </authorList>
    </citation>
    <scope>IDENTIFICATION</scope>
</reference>
<evidence type="ECO:0000256" key="1">
    <source>
        <dbReference type="ARBA" id="ARBA00004141"/>
    </source>
</evidence>
<feature type="transmembrane region" description="Helical" evidence="7">
    <location>
        <begin position="153"/>
        <end position="176"/>
    </location>
</feature>
<sequence>CGAIVISYSVPCLCSSATCLLCRCCPQSKNSTVTRVIYAFILLLGTIIACIMLLPGVDEQLKKIPGFCEDGAGSSIPGINPNMNCEIFVGYKAVYRVCFGMSMCFLVFALIMINVKNSRDPRSAIHNGFWFFKIATMVAVTVGAFYIPEGPFTHLWFVVGIFGAFFFILIQLVLLVDFARSWNESWVDNMESGNSRGWYAALLAVTGLNYIVSFIAVVLMYQLYTQSTGCLLNKFFISFNMILCAVASVVSILPRVQEFQPRSGLLQSSFMTMYTMYLTWSAMTNEPDRTCNPSLLSIFQQTLVPTLAPLEIENQTTVVIIGTKEPILSSPYLQWWDAQSIVGLAIFILCILYSSIRSSSTSQVNKLTMASNDTVILEESKAGTPDEEGGTGSKGPRRVEDNERDTVQYNYFFFHFMLFLASLYIMMTLTNWYSPDADYNTMTSKWPAVWVKISSSWVCLTLYTWTLVAPMILTNRDFS</sequence>
<keyword evidence="9" id="KW-1185">Reference proteome</keyword>
<keyword evidence="5 7" id="KW-0472">Membrane</keyword>
<evidence type="ECO:0000256" key="6">
    <source>
        <dbReference type="SAM" id="MobiDB-lite"/>
    </source>
</evidence>
<feature type="transmembrane region" description="Helical" evidence="7">
    <location>
        <begin position="412"/>
        <end position="433"/>
    </location>
</feature>
<evidence type="ECO:0000256" key="3">
    <source>
        <dbReference type="ARBA" id="ARBA00022692"/>
    </source>
</evidence>
<dbReference type="Ensembl" id="ENSSTUT00000076924.1">
    <property type="protein sequence ID" value="ENSSTUP00000072476.1"/>
    <property type="gene ID" value="ENSSTUG00000031258.1"/>
</dbReference>
<evidence type="ECO:0000256" key="5">
    <source>
        <dbReference type="ARBA" id="ARBA00023136"/>
    </source>
</evidence>
<feature type="transmembrane region" description="Helical" evidence="7">
    <location>
        <begin position="235"/>
        <end position="253"/>
    </location>
</feature>
<dbReference type="AlphaFoldDB" id="A0A674BN77"/>
<dbReference type="PANTHER" id="PTHR10383">
    <property type="entry name" value="SERINE INCORPORATOR"/>
    <property type="match status" value="1"/>
</dbReference>
<name>A0A674BN77_SALTR</name>
<reference evidence="8" key="2">
    <citation type="submission" date="2025-09" db="UniProtKB">
        <authorList>
            <consortium name="Ensembl"/>
        </authorList>
    </citation>
    <scope>IDENTIFICATION</scope>
</reference>
<feature type="transmembrane region" description="Helical" evidence="7">
    <location>
        <begin position="36"/>
        <end position="57"/>
    </location>
</feature>
<dbReference type="PANTHER" id="PTHR10383:SF51">
    <property type="entry name" value="SERINE INCORPORATOR 3"/>
    <property type="match status" value="1"/>
</dbReference>
<feature type="transmembrane region" description="Helical" evidence="7">
    <location>
        <begin position="453"/>
        <end position="473"/>
    </location>
</feature>
<evidence type="ECO:0000313" key="9">
    <source>
        <dbReference type="Proteomes" id="UP000472277"/>
    </source>
</evidence>
<dbReference type="GO" id="GO:0016020">
    <property type="term" value="C:membrane"/>
    <property type="evidence" value="ECO:0007669"/>
    <property type="project" value="UniProtKB-SubCell"/>
</dbReference>
<evidence type="ECO:0000256" key="4">
    <source>
        <dbReference type="ARBA" id="ARBA00022989"/>
    </source>
</evidence>
<feature type="transmembrane region" description="Helical" evidence="7">
    <location>
        <begin position="93"/>
        <end position="115"/>
    </location>
</feature>
<keyword evidence="4 7" id="KW-1133">Transmembrane helix</keyword>
<comment type="subcellular location">
    <subcellularLocation>
        <location evidence="1">Membrane</location>
        <topology evidence="1">Multi-pass membrane protein</topology>
    </subcellularLocation>
</comment>